<reference evidence="5" key="1">
    <citation type="submission" date="2021-02" db="EMBL/GenBank/DDBJ databases">
        <authorList>
            <person name="Nowell W R."/>
        </authorList>
    </citation>
    <scope>NUCLEOTIDE SEQUENCE</scope>
</reference>
<evidence type="ECO:0000259" key="3">
    <source>
        <dbReference type="PROSITE" id="PS51412"/>
    </source>
</evidence>
<dbReference type="EMBL" id="CAJNOI010000134">
    <property type="protein sequence ID" value="CAF1112275.1"/>
    <property type="molecule type" value="Genomic_DNA"/>
</dbReference>
<dbReference type="SMART" id="SM00457">
    <property type="entry name" value="MACPF"/>
    <property type="match status" value="1"/>
</dbReference>
<accession>A0A814PZ48</accession>
<dbReference type="PROSITE" id="PS51412">
    <property type="entry name" value="MACPF_2"/>
    <property type="match status" value="1"/>
</dbReference>
<evidence type="ECO:0000313" key="4">
    <source>
        <dbReference type="EMBL" id="CAF1020496.1"/>
    </source>
</evidence>
<evidence type="ECO:0000256" key="1">
    <source>
        <dbReference type="SAM" id="Phobius"/>
    </source>
</evidence>
<name>A0A814PZ48_9BILA</name>
<dbReference type="OrthoDB" id="5950457at2759"/>
<keyword evidence="1" id="KW-0812">Transmembrane</keyword>
<proteinExistence type="predicted"/>
<feature type="chain" id="PRO_5035602024" description="MACPF domain-containing protein" evidence="2">
    <location>
        <begin position="24"/>
        <end position="647"/>
    </location>
</feature>
<comment type="caution">
    <text evidence="5">The sequence shown here is derived from an EMBL/GenBank/DDBJ whole genome shotgun (WGS) entry which is preliminary data.</text>
</comment>
<dbReference type="EMBL" id="CAJNOM010000088">
    <property type="protein sequence ID" value="CAF1020496.1"/>
    <property type="molecule type" value="Genomic_DNA"/>
</dbReference>
<feature type="domain" description="MACPF" evidence="3">
    <location>
        <begin position="1"/>
        <end position="327"/>
    </location>
</feature>
<organism evidence="5 7">
    <name type="scientific">Adineta steineri</name>
    <dbReference type="NCBI Taxonomy" id="433720"/>
    <lineage>
        <taxon>Eukaryota</taxon>
        <taxon>Metazoa</taxon>
        <taxon>Spiralia</taxon>
        <taxon>Gnathifera</taxon>
        <taxon>Rotifera</taxon>
        <taxon>Eurotatoria</taxon>
        <taxon>Bdelloidea</taxon>
        <taxon>Adinetida</taxon>
        <taxon>Adinetidae</taxon>
        <taxon>Adineta</taxon>
    </lineage>
</organism>
<evidence type="ECO:0000313" key="5">
    <source>
        <dbReference type="EMBL" id="CAF1112275.1"/>
    </source>
</evidence>
<gene>
    <name evidence="5" type="ORF">BJG266_LOCUS21967</name>
    <name evidence="4" type="ORF">QVE165_LOCUS15972</name>
</gene>
<dbReference type="Proteomes" id="UP000663877">
    <property type="component" value="Unassembled WGS sequence"/>
</dbReference>
<keyword evidence="1" id="KW-1133">Transmembrane helix</keyword>
<keyword evidence="2" id="KW-0732">Signal</keyword>
<keyword evidence="6" id="KW-1185">Reference proteome</keyword>
<keyword evidence="1" id="KW-0472">Membrane</keyword>
<sequence length="647" mass="73138">MNCRILVFTLFSLFQAHVGEVESLKVDIYPGYGWDNLRYLDMNPIYDVSNLNDSWIFQSCIELIPIRQNKLSLGSEVIDVFDSRTHDYSSNTMISAKGGYLTFRIGGSYSYEYQNVKRQQGEEQTITLRNQIEYLMVDVLLKPSCPLNPQVKNDLIEIAGYIENEETAMATYAAQLFVKNYGTHFTNRIHLGGSLIEEDFILHDNFQSNEETRRSYRATAEASFMNTFSISGKFSTSSTTIDNSTEGFKKMITRKIVHTRGGVVSLLENSMNTWQTSVEANPVIIRRAVENITFFIDSHKIPELSEVALMRVIEKIDQAVETYIQMNVYSGCMNRSSPSFTWIANVDDDSCLPAGINSQFGGFIRTCTENSRLPQKCSEYKMNNFYTQTEECPLGFDKYLLHQSTQSETVYRRECRSCKFHTRRCCDDIPDGVGQREIKLYVCNSKTKLRDSSSGLLSVSNRYVYGGSFTSVRVNPITGTYKCPNDQFKMVQVTSDLKICLADQVIDTSNLPHYGGMFSCSQGNVLLPSVEKECAEGYSSYVMSAIEDSCLLYVCLKFEKSPEVQQLPSVVLPPFFSISLKNQSKPVVNLTNMPDSYISTTTTTTPSTTKVDNKILGISIASLLVTMLIAIAFIIFLVRTKRRYGAY</sequence>
<dbReference type="Proteomes" id="UP000663832">
    <property type="component" value="Unassembled WGS sequence"/>
</dbReference>
<evidence type="ECO:0000256" key="2">
    <source>
        <dbReference type="SAM" id="SignalP"/>
    </source>
</evidence>
<feature type="signal peptide" evidence="2">
    <location>
        <begin position="1"/>
        <end position="23"/>
    </location>
</feature>
<dbReference type="InterPro" id="IPR020864">
    <property type="entry name" value="MACPF"/>
</dbReference>
<dbReference type="Pfam" id="PF01823">
    <property type="entry name" value="MACPF"/>
    <property type="match status" value="1"/>
</dbReference>
<evidence type="ECO:0000313" key="6">
    <source>
        <dbReference type="Proteomes" id="UP000663832"/>
    </source>
</evidence>
<dbReference type="AlphaFoldDB" id="A0A814PZ48"/>
<evidence type="ECO:0000313" key="7">
    <source>
        <dbReference type="Proteomes" id="UP000663877"/>
    </source>
</evidence>
<protein>
    <recommendedName>
        <fullName evidence="3">MACPF domain-containing protein</fullName>
    </recommendedName>
</protein>
<feature type="transmembrane region" description="Helical" evidence="1">
    <location>
        <begin position="615"/>
        <end position="638"/>
    </location>
</feature>